<dbReference type="EMBL" id="JACKWZ010000097">
    <property type="protein sequence ID" value="KAF9416048.1"/>
    <property type="molecule type" value="Genomic_DNA"/>
</dbReference>
<reference evidence="1" key="1">
    <citation type="submission" date="2020-08" db="EMBL/GenBank/DDBJ databases">
        <title>Spodoptera exigua strain:BAW_Kor-Di-RS1 Genome sequencing and assembly.</title>
        <authorList>
            <person name="Kim J."/>
            <person name="Nam H.Y."/>
            <person name="Kwon M."/>
            <person name="Choi J.H."/>
            <person name="Cho S.R."/>
            <person name="Kim G.-H."/>
        </authorList>
    </citation>
    <scope>NUCLEOTIDE SEQUENCE</scope>
    <source>
        <strain evidence="1">BAW_Kor-Di-RS1</strain>
        <tissue evidence="1">Whole-body</tissue>
    </source>
</reference>
<accession>A0A835L6E3</accession>
<dbReference type="Proteomes" id="UP000648187">
    <property type="component" value="Unassembled WGS sequence"/>
</dbReference>
<proteinExistence type="predicted"/>
<evidence type="ECO:0000313" key="2">
    <source>
        <dbReference type="Proteomes" id="UP000648187"/>
    </source>
</evidence>
<comment type="caution">
    <text evidence="1">The sequence shown here is derived from an EMBL/GenBank/DDBJ whole genome shotgun (WGS) entry which is preliminary data.</text>
</comment>
<organism evidence="1 2">
    <name type="scientific">Spodoptera exigua</name>
    <name type="common">Beet armyworm</name>
    <name type="synonym">Noctua fulgens</name>
    <dbReference type="NCBI Taxonomy" id="7107"/>
    <lineage>
        <taxon>Eukaryota</taxon>
        <taxon>Metazoa</taxon>
        <taxon>Ecdysozoa</taxon>
        <taxon>Arthropoda</taxon>
        <taxon>Hexapoda</taxon>
        <taxon>Insecta</taxon>
        <taxon>Pterygota</taxon>
        <taxon>Neoptera</taxon>
        <taxon>Endopterygota</taxon>
        <taxon>Lepidoptera</taxon>
        <taxon>Glossata</taxon>
        <taxon>Ditrysia</taxon>
        <taxon>Noctuoidea</taxon>
        <taxon>Noctuidae</taxon>
        <taxon>Amphipyrinae</taxon>
        <taxon>Spodoptera</taxon>
    </lineage>
</organism>
<gene>
    <name evidence="1" type="ORF">HW555_006460</name>
</gene>
<name>A0A835L6E3_SPOEX</name>
<dbReference type="AlphaFoldDB" id="A0A835L6E3"/>
<keyword evidence="2" id="KW-1185">Reference proteome</keyword>
<protein>
    <submittedName>
        <fullName evidence="1">Uncharacterized protein</fullName>
    </submittedName>
</protein>
<sequence>MRLIMLSAQHTLEECPAWASERRVLVAKIWQRQVWREVASFCETSYLQDKDMLDLDSDRYSSNDGLKTVKALADLDYTRLLRKRNVCRDNEFDLKNLYQLNWPQLYSLCRNRADDCRADWRLERGAPLTAAGARFDVVWRAEGYALGPSLKKCTRLMLHGRALKTGRRCVQMAAALEAAGLGAEENCSGIGVVGLVGGGDASRSDIGVLSRIKVLVTLFSLNLLVRYTVQCSFHFFRAALCSRGKTKNVRKIYVLGGQRCIGLGEKLARTRINTKYEEYKVSSLIKPWAPSAEILNGCQNIEDLPENYMILSIGESDTNPTKITLYIAALLSVADIIKLFLDISIGGLF</sequence>
<evidence type="ECO:0000313" key="1">
    <source>
        <dbReference type="EMBL" id="KAF9416048.1"/>
    </source>
</evidence>